<reference evidence="2" key="1">
    <citation type="submission" date="2014-12" db="EMBL/GenBank/DDBJ databases">
        <title>Insight into the proteome of Arion vulgaris.</title>
        <authorList>
            <person name="Aradska J."/>
            <person name="Bulat T."/>
            <person name="Smidak R."/>
            <person name="Sarate P."/>
            <person name="Gangsoo J."/>
            <person name="Sialana F."/>
            <person name="Bilban M."/>
            <person name="Lubec G."/>
        </authorList>
    </citation>
    <scope>NUCLEOTIDE SEQUENCE</scope>
    <source>
        <tissue evidence="2">Skin</tissue>
    </source>
</reference>
<gene>
    <name evidence="2" type="primary">ORF40817</name>
</gene>
<proteinExistence type="predicted"/>
<keyword evidence="1" id="KW-1133">Transmembrane helix</keyword>
<feature type="non-terminal residue" evidence="2">
    <location>
        <position position="1"/>
    </location>
</feature>
<dbReference type="AlphaFoldDB" id="A0A0B6YZR0"/>
<organism evidence="2">
    <name type="scientific">Arion vulgaris</name>
    <dbReference type="NCBI Taxonomy" id="1028688"/>
    <lineage>
        <taxon>Eukaryota</taxon>
        <taxon>Metazoa</taxon>
        <taxon>Spiralia</taxon>
        <taxon>Lophotrochozoa</taxon>
        <taxon>Mollusca</taxon>
        <taxon>Gastropoda</taxon>
        <taxon>Heterobranchia</taxon>
        <taxon>Euthyneura</taxon>
        <taxon>Panpulmonata</taxon>
        <taxon>Eupulmonata</taxon>
        <taxon>Stylommatophora</taxon>
        <taxon>Helicina</taxon>
        <taxon>Arionoidea</taxon>
        <taxon>Arionidae</taxon>
        <taxon>Arion</taxon>
    </lineage>
</organism>
<accession>A0A0B6YZR0</accession>
<feature type="transmembrane region" description="Helical" evidence="1">
    <location>
        <begin position="16"/>
        <end position="37"/>
    </location>
</feature>
<keyword evidence="1" id="KW-0472">Membrane</keyword>
<evidence type="ECO:0000313" key="2">
    <source>
        <dbReference type="EMBL" id="CEK60945.1"/>
    </source>
</evidence>
<evidence type="ECO:0000256" key="1">
    <source>
        <dbReference type="SAM" id="Phobius"/>
    </source>
</evidence>
<keyword evidence="1" id="KW-0812">Transmembrane</keyword>
<dbReference type="EMBL" id="HACG01014080">
    <property type="protein sequence ID" value="CEK60945.1"/>
    <property type="molecule type" value="Transcribed_RNA"/>
</dbReference>
<sequence length="107" mass="12772">EEEIRAAETVSITHNFHLQTVFVSVSTALLCSITKYYNKKVDHSNKKYYKQKVDHFNKKYYNQKVDHSNNKCHNLKMYQSESKYNNTRKLITIRIFSPHCTMLNIHT</sequence>
<protein>
    <submittedName>
        <fullName evidence="2">Uncharacterized protein</fullName>
    </submittedName>
</protein>
<name>A0A0B6YZR0_9EUPU</name>